<name>A0A564XY07_HYMDI</name>
<protein>
    <submittedName>
        <fullName evidence="1">Uncharacterized protein</fullName>
    </submittedName>
</protein>
<gene>
    <name evidence="1" type="ORF">WMSIL1_LOCUS933</name>
</gene>
<sequence>MTDTTITEEMENVIVCIKVRRTKLEVARFLQVATSFVCNVKKELNEDSVDKLKEKTTLSMLY</sequence>
<dbReference type="EMBL" id="CABIJS010000022">
    <property type="protein sequence ID" value="VUZ39905.1"/>
    <property type="molecule type" value="Genomic_DNA"/>
</dbReference>
<proteinExistence type="predicted"/>
<organism evidence="1 2">
    <name type="scientific">Hymenolepis diminuta</name>
    <name type="common">Rat tapeworm</name>
    <dbReference type="NCBI Taxonomy" id="6216"/>
    <lineage>
        <taxon>Eukaryota</taxon>
        <taxon>Metazoa</taxon>
        <taxon>Spiralia</taxon>
        <taxon>Lophotrochozoa</taxon>
        <taxon>Platyhelminthes</taxon>
        <taxon>Cestoda</taxon>
        <taxon>Eucestoda</taxon>
        <taxon>Cyclophyllidea</taxon>
        <taxon>Hymenolepididae</taxon>
        <taxon>Hymenolepis</taxon>
    </lineage>
</organism>
<keyword evidence="2" id="KW-1185">Reference proteome</keyword>
<dbReference type="Proteomes" id="UP000321570">
    <property type="component" value="Unassembled WGS sequence"/>
</dbReference>
<dbReference type="AlphaFoldDB" id="A0A564XY07"/>
<evidence type="ECO:0000313" key="2">
    <source>
        <dbReference type="Proteomes" id="UP000321570"/>
    </source>
</evidence>
<reference evidence="1 2" key="1">
    <citation type="submission" date="2019-07" db="EMBL/GenBank/DDBJ databases">
        <authorList>
            <person name="Jastrzebski P J."/>
            <person name="Paukszto L."/>
            <person name="Jastrzebski P J."/>
        </authorList>
    </citation>
    <scope>NUCLEOTIDE SEQUENCE [LARGE SCALE GENOMIC DNA]</scope>
    <source>
        <strain evidence="1 2">WMS-il1</strain>
    </source>
</reference>
<accession>A0A564XY07</accession>
<evidence type="ECO:0000313" key="1">
    <source>
        <dbReference type="EMBL" id="VUZ39905.1"/>
    </source>
</evidence>